<dbReference type="InterPro" id="IPR051681">
    <property type="entry name" value="Ser/Thr_Kinases-Pseudokinases"/>
</dbReference>
<dbReference type="SMART" id="SM00220">
    <property type="entry name" value="S_TKc"/>
    <property type="match status" value="1"/>
</dbReference>
<dbReference type="Proteomes" id="UP000828236">
    <property type="component" value="Unassembled WGS sequence"/>
</dbReference>
<dbReference type="Gene3D" id="1.10.510.10">
    <property type="entry name" value="Transferase(Phosphotransferase) domain 1"/>
    <property type="match status" value="1"/>
</dbReference>
<dbReference type="EMBL" id="SDOV01000004">
    <property type="protein sequence ID" value="KAH7642463.1"/>
    <property type="molecule type" value="Genomic_DNA"/>
</dbReference>
<dbReference type="Gene3D" id="3.30.200.20">
    <property type="entry name" value="Phosphorylase Kinase, domain 1"/>
    <property type="match status" value="1"/>
</dbReference>
<keyword evidence="5" id="KW-0175">Coiled coil</keyword>
<dbReference type="PROSITE" id="PS50011">
    <property type="entry name" value="PROTEIN_KINASE_DOM"/>
    <property type="match status" value="1"/>
</dbReference>
<feature type="region of interest" description="Disordered" evidence="6">
    <location>
        <begin position="401"/>
        <end position="425"/>
    </location>
</feature>
<sequence>MIVTKLYDEPPVDYSDDDEFDGKEYDENDNFASFKSSSTFAESQSKQFYSIPIIDFNQLQIGKLIGRGGFGQVHRGIYQNEMVAIKEPIYHQQKSMNMINKSLKEEARLQFYLNHPNIIKIHGLSMNQKKIYLVMEYAAGKSLRELLTKHSLSPEIIINFAKQISSAMEYLHNFRPKPIIHRDLKSSNILLDLPIGTGGWLDKQIKLTDLGLAREFTDSVSMMTPCGTYAWMAPESIAHSKFSKASDVWSFGVVLWELLTAEIPYRNIAGAAIAFGIGNRQLTLHIPKTCPEELKNILQECWQQDPKLRPSFQKIRNDLEQSSFNVIDMEQFKQMKKNWFEEIWKSLKEKEKELESREERAKLMEKKMNEIERTLREKSERLNQREIDVVGRELKVILQQNQKTRNKSRRKKIRTAAGTPPSISYPRDFCHNVTVTKTSHEHSLQPSLQAKALNQTWTPGTKTRPELHTGLFVNVSRASSMSQEPDTDIECNLQMEQQQQPSTSKKSIKRKKFGQFWRKLFTISRSNVNDEDDKHSILKVVNKQDDHDCERSLFHVHVEHGDCDKVLDVNYHRDLFSINRTYHGLTKYSQRIPFWEQFMTRAEAPATIEQGDQTSYDWQHDEYDDDDDDDDEISFDFEQQNVSHIPFIPIMMNHDRNQNQFNNYCHYHNQMQMANNNDDNDDDDDHDLTNYSQHENSNVGTIFINHDGPPITPSQPTIIMMETDKKIDDDLRQELDQFEQEFQSMRL</sequence>
<evidence type="ECO:0000313" key="8">
    <source>
        <dbReference type="EMBL" id="KAH7642463.1"/>
    </source>
</evidence>
<feature type="coiled-coil region" evidence="5">
    <location>
        <begin position="347"/>
        <end position="388"/>
    </location>
</feature>
<gene>
    <name evidence="8" type="ORF">HUG17_5508</name>
</gene>
<dbReference type="InterPro" id="IPR011009">
    <property type="entry name" value="Kinase-like_dom_sf"/>
</dbReference>
<dbReference type="InterPro" id="IPR001245">
    <property type="entry name" value="Ser-Thr/Tyr_kinase_cat_dom"/>
</dbReference>
<proteinExistence type="predicted"/>
<dbReference type="OrthoDB" id="339325at2759"/>
<dbReference type="PROSITE" id="PS00108">
    <property type="entry name" value="PROTEIN_KINASE_ST"/>
    <property type="match status" value="1"/>
</dbReference>
<keyword evidence="1" id="KW-0723">Serine/threonine-protein kinase</keyword>
<dbReference type="PANTHER" id="PTHR44329">
    <property type="entry name" value="SERINE/THREONINE-PROTEIN KINASE TNNI3K-RELATED"/>
    <property type="match status" value="1"/>
</dbReference>
<dbReference type="InterPro" id="IPR008271">
    <property type="entry name" value="Ser/Thr_kinase_AS"/>
</dbReference>
<dbReference type="InterPro" id="IPR017441">
    <property type="entry name" value="Protein_kinase_ATP_BS"/>
</dbReference>
<evidence type="ECO:0000256" key="4">
    <source>
        <dbReference type="PROSITE-ProRule" id="PRU10141"/>
    </source>
</evidence>
<dbReference type="AlphaFoldDB" id="A0A9D4P1Z9"/>
<feature type="compositionally biased region" description="Basic residues" evidence="6">
    <location>
        <begin position="404"/>
        <end position="414"/>
    </location>
</feature>
<dbReference type="GO" id="GO:0006950">
    <property type="term" value="P:response to stress"/>
    <property type="evidence" value="ECO:0007669"/>
    <property type="project" value="UniProtKB-ARBA"/>
</dbReference>
<comment type="caution">
    <text evidence="8">The sequence shown here is derived from an EMBL/GenBank/DDBJ whole genome shotgun (WGS) entry which is preliminary data.</text>
</comment>
<reference evidence="8" key="2">
    <citation type="journal article" date="2021" name="World Allergy Organ. J.">
        <title>Chromosome-level assembly of Dermatophagoides farinae genome and transcriptome reveals two novel allergens Der f 37 and Der f 39.</title>
        <authorList>
            <person name="Chen J."/>
            <person name="Cai Z."/>
            <person name="Fan D."/>
            <person name="Hu J."/>
            <person name="Hou Y."/>
            <person name="He Y."/>
            <person name="Zhang Z."/>
            <person name="Zhao Z."/>
            <person name="Gao P."/>
            <person name="Hu W."/>
            <person name="Sun J."/>
            <person name="Li J."/>
            <person name="Ji K."/>
        </authorList>
    </citation>
    <scope>NUCLEOTIDE SEQUENCE</scope>
    <source>
        <strain evidence="8">JKM2019</strain>
    </source>
</reference>
<evidence type="ECO:0000259" key="7">
    <source>
        <dbReference type="PROSITE" id="PS50011"/>
    </source>
</evidence>
<reference evidence="8" key="1">
    <citation type="submission" date="2020-06" db="EMBL/GenBank/DDBJ databases">
        <authorList>
            <person name="Ji K."/>
            <person name="Li J."/>
        </authorList>
    </citation>
    <scope>NUCLEOTIDE SEQUENCE</scope>
    <source>
        <strain evidence="8">JKM2019</strain>
        <tissue evidence="8">Whole body</tissue>
    </source>
</reference>
<evidence type="ECO:0000256" key="1">
    <source>
        <dbReference type="ARBA" id="ARBA00022527"/>
    </source>
</evidence>
<evidence type="ECO:0000256" key="2">
    <source>
        <dbReference type="ARBA" id="ARBA00022741"/>
    </source>
</evidence>
<feature type="domain" description="Protein kinase" evidence="7">
    <location>
        <begin position="59"/>
        <end position="324"/>
    </location>
</feature>
<accession>A0A9D4P1Z9</accession>
<evidence type="ECO:0000256" key="3">
    <source>
        <dbReference type="ARBA" id="ARBA00022840"/>
    </source>
</evidence>
<feature type="binding site" evidence="4">
    <location>
        <position position="86"/>
    </location>
    <ligand>
        <name>ATP</name>
        <dbReference type="ChEBI" id="CHEBI:30616"/>
    </ligand>
</feature>
<dbReference type="PRINTS" id="PR00109">
    <property type="entry name" value="TYRKINASE"/>
</dbReference>
<dbReference type="InterPro" id="IPR000719">
    <property type="entry name" value="Prot_kinase_dom"/>
</dbReference>
<dbReference type="SUPFAM" id="SSF56112">
    <property type="entry name" value="Protein kinase-like (PK-like)"/>
    <property type="match status" value="1"/>
</dbReference>
<evidence type="ECO:0000256" key="6">
    <source>
        <dbReference type="SAM" id="MobiDB-lite"/>
    </source>
</evidence>
<dbReference type="Pfam" id="PF07714">
    <property type="entry name" value="PK_Tyr_Ser-Thr"/>
    <property type="match status" value="1"/>
</dbReference>
<dbReference type="PROSITE" id="PS00107">
    <property type="entry name" value="PROTEIN_KINASE_ATP"/>
    <property type="match status" value="1"/>
</dbReference>
<organism evidence="8">
    <name type="scientific">Dermatophagoides farinae</name>
    <name type="common">American house dust mite</name>
    <dbReference type="NCBI Taxonomy" id="6954"/>
    <lineage>
        <taxon>Eukaryota</taxon>
        <taxon>Metazoa</taxon>
        <taxon>Ecdysozoa</taxon>
        <taxon>Arthropoda</taxon>
        <taxon>Chelicerata</taxon>
        <taxon>Arachnida</taxon>
        <taxon>Acari</taxon>
        <taxon>Acariformes</taxon>
        <taxon>Sarcoptiformes</taxon>
        <taxon>Astigmata</taxon>
        <taxon>Psoroptidia</taxon>
        <taxon>Analgoidea</taxon>
        <taxon>Pyroglyphidae</taxon>
        <taxon>Dermatophagoidinae</taxon>
        <taxon>Dermatophagoides</taxon>
    </lineage>
</organism>
<dbReference type="GO" id="GO:0004706">
    <property type="term" value="F:JUN kinase kinase kinase activity"/>
    <property type="evidence" value="ECO:0007669"/>
    <property type="project" value="TreeGrafter"/>
</dbReference>
<protein>
    <submittedName>
        <fullName evidence="8">Tyrosine kinase-like protein 3</fullName>
    </submittedName>
</protein>
<keyword evidence="8" id="KW-0808">Transferase</keyword>
<dbReference type="GO" id="GO:0005524">
    <property type="term" value="F:ATP binding"/>
    <property type="evidence" value="ECO:0007669"/>
    <property type="project" value="UniProtKB-UniRule"/>
</dbReference>
<keyword evidence="3 4" id="KW-0067">ATP-binding</keyword>
<name>A0A9D4P1Z9_DERFA</name>
<keyword evidence="8" id="KW-0418">Kinase</keyword>
<keyword evidence="2 4" id="KW-0547">Nucleotide-binding</keyword>
<feature type="region of interest" description="Disordered" evidence="6">
    <location>
        <begin position="672"/>
        <end position="693"/>
    </location>
</feature>
<evidence type="ECO:0000256" key="5">
    <source>
        <dbReference type="SAM" id="Coils"/>
    </source>
</evidence>
<dbReference type="PANTHER" id="PTHR44329:SF293">
    <property type="entry name" value="MITOGEN-ACTIVATED PROTEIN KINASE KINASE KINASE"/>
    <property type="match status" value="1"/>
</dbReference>